<sequence>MDTTPITRRKPRVSRYVTTNVEVEVDIAEYLEESEDSELSELGLHRADSCAGDPDGGADDLYRALNALHQQAHPDQPLFVDTCLREPCRSLSVQKFPNLR</sequence>
<name>A0AAU8KFK2_9ACTN</name>
<protein>
    <submittedName>
        <fullName evidence="1">Uncharacterized protein</fullName>
    </submittedName>
</protein>
<evidence type="ECO:0000313" key="1">
    <source>
        <dbReference type="EMBL" id="XCN13912.1"/>
    </source>
</evidence>
<dbReference type="AlphaFoldDB" id="A0AAU8KFK2"/>
<dbReference type="EMBL" id="CP136798">
    <property type="protein sequence ID" value="XCN13912.1"/>
    <property type="molecule type" value="Genomic_DNA"/>
</dbReference>
<reference evidence="1" key="1">
    <citation type="submission" date="2023-10" db="EMBL/GenBank/DDBJ databases">
        <title>Complete genome sequence of Streptomyces sp. JL1001.</title>
        <authorList>
            <person name="Jiang L."/>
        </authorList>
    </citation>
    <scope>NUCLEOTIDE SEQUENCE</scope>
    <source>
        <strain evidence="1">JL1001</strain>
    </source>
</reference>
<gene>
    <name evidence="1" type="ORF">R1Y80_09710</name>
</gene>
<proteinExistence type="predicted"/>
<accession>A0AAU8KFK2</accession>
<organism evidence="1">
    <name type="scientific">Streptomyces sp. JL1001</name>
    <dbReference type="NCBI Taxonomy" id="3078227"/>
    <lineage>
        <taxon>Bacteria</taxon>
        <taxon>Bacillati</taxon>
        <taxon>Actinomycetota</taxon>
        <taxon>Actinomycetes</taxon>
        <taxon>Kitasatosporales</taxon>
        <taxon>Streptomycetaceae</taxon>
        <taxon>Streptomyces</taxon>
    </lineage>
</organism>
<dbReference type="RefSeq" id="WP_354596815.1">
    <property type="nucleotide sequence ID" value="NZ_CP136798.1"/>
</dbReference>